<sequence length="290" mass="30931">MDLSASRVAATRDRLRARFGSAVDTWWTALPALVRDLSARWELELGEPVGSGNTSLVVRCRTAGRAAILKITPDAAIATAEAAALRVWAQTGRVPAVYAEAGGALLLEALPSETTLADRATSAPLGDIADLIRALHGCGSPDRAAERGFGPSADRTDLLFSLWKRRADRPELHAALKRGHALARELGAAPPRLVLAHGDLHPGNVLPRGHAGRELVAIDPRPCLADPASDAIDWVVLGDPSRWRATAGELAELIDVDAERLWAWCRAFAARLAATEGDPARRQAFRDIAA</sequence>
<dbReference type="InterPro" id="IPR002575">
    <property type="entry name" value="Aminoglycoside_PTrfase"/>
</dbReference>
<dbReference type="Pfam" id="PF01636">
    <property type="entry name" value="APH"/>
    <property type="match status" value="1"/>
</dbReference>
<gene>
    <name evidence="2" type="ORF">GCM10009675_46970</name>
</gene>
<dbReference type="SUPFAM" id="SSF56112">
    <property type="entry name" value="Protein kinase-like (PK-like)"/>
    <property type="match status" value="1"/>
</dbReference>
<reference evidence="3" key="1">
    <citation type="journal article" date="2019" name="Int. J. Syst. Evol. Microbiol.">
        <title>The Global Catalogue of Microorganisms (GCM) 10K type strain sequencing project: providing services to taxonomists for standard genome sequencing and annotation.</title>
        <authorList>
            <consortium name="The Broad Institute Genomics Platform"/>
            <consortium name="The Broad Institute Genome Sequencing Center for Infectious Disease"/>
            <person name="Wu L."/>
            <person name="Ma J."/>
        </authorList>
    </citation>
    <scope>NUCLEOTIDE SEQUENCE [LARGE SCALE GENOMIC DNA]</scope>
    <source>
        <strain evidence="3">JCM 13022</strain>
    </source>
</reference>
<dbReference type="RefSeq" id="WP_253858950.1">
    <property type="nucleotide sequence ID" value="NZ_BAAALM010000017.1"/>
</dbReference>
<evidence type="ECO:0000313" key="2">
    <source>
        <dbReference type="EMBL" id="GAA1218923.1"/>
    </source>
</evidence>
<evidence type="ECO:0000313" key="3">
    <source>
        <dbReference type="Proteomes" id="UP001500467"/>
    </source>
</evidence>
<protein>
    <submittedName>
        <fullName evidence="2">Aminoglycoside phosphotransferase family protein</fullName>
    </submittedName>
</protein>
<keyword evidence="3" id="KW-1185">Reference proteome</keyword>
<organism evidence="2 3">
    <name type="scientific">Prauserella alba</name>
    <dbReference type="NCBI Taxonomy" id="176898"/>
    <lineage>
        <taxon>Bacteria</taxon>
        <taxon>Bacillati</taxon>
        <taxon>Actinomycetota</taxon>
        <taxon>Actinomycetes</taxon>
        <taxon>Pseudonocardiales</taxon>
        <taxon>Pseudonocardiaceae</taxon>
        <taxon>Prauserella</taxon>
    </lineage>
</organism>
<dbReference type="EMBL" id="BAAALM010000017">
    <property type="protein sequence ID" value="GAA1218923.1"/>
    <property type="molecule type" value="Genomic_DNA"/>
</dbReference>
<evidence type="ECO:0000259" key="1">
    <source>
        <dbReference type="Pfam" id="PF01636"/>
    </source>
</evidence>
<dbReference type="Gene3D" id="3.90.1200.10">
    <property type="match status" value="1"/>
</dbReference>
<feature type="domain" description="Aminoglycoside phosphotransferase" evidence="1">
    <location>
        <begin position="47"/>
        <end position="231"/>
    </location>
</feature>
<comment type="caution">
    <text evidence="2">The sequence shown here is derived from an EMBL/GenBank/DDBJ whole genome shotgun (WGS) entry which is preliminary data.</text>
</comment>
<proteinExistence type="predicted"/>
<accession>A0ABP4GAU1</accession>
<dbReference type="InterPro" id="IPR011009">
    <property type="entry name" value="Kinase-like_dom_sf"/>
</dbReference>
<name>A0ABP4GAU1_9PSEU</name>
<dbReference type="Proteomes" id="UP001500467">
    <property type="component" value="Unassembled WGS sequence"/>
</dbReference>